<name>A0A4V2UT83_9SPHI</name>
<dbReference type="NCBIfam" id="TIGR02474">
    <property type="entry name" value="pec_lyase"/>
    <property type="match status" value="1"/>
</dbReference>
<keyword evidence="1" id="KW-0732">Signal</keyword>
<protein>
    <submittedName>
        <fullName evidence="2">PelA/Pel-15E family pectate lyase</fullName>
    </submittedName>
</protein>
<keyword evidence="3" id="KW-1185">Reference proteome</keyword>
<dbReference type="Pfam" id="PF09492">
    <property type="entry name" value="Pec_lyase"/>
    <property type="match status" value="1"/>
</dbReference>
<comment type="caution">
    <text evidence="2">The sequence shown here is derived from an EMBL/GenBank/DDBJ whole genome shotgun (WGS) entry which is preliminary data.</text>
</comment>
<dbReference type="AlphaFoldDB" id="A0A4V2UT83"/>
<reference evidence="2 3" key="1">
    <citation type="submission" date="2019-03" db="EMBL/GenBank/DDBJ databases">
        <title>Genomic Encyclopedia of Type Strains, Phase IV (KMG-IV): sequencing the most valuable type-strain genomes for metagenomic binning, comparative biology and taxonomic classification.</title>
        <authorList>
            <person name="Goeker M."/>
        </authorList>
    </citation>
    <scope>NUCLEOTIDE SEQUENCE [LARGE SCALE GENOMIC DNA]</scope>
    <source>
        <strain evidence="2 3">DSM 21100</strain>
    </source>
</reference>
<keyword evidence="2" id="KW-0456">Lyase</keyword>
<gene>
    <name evidence="2" type="ORF">EDD80_1201</name>
</gene>
<dbReference type="EMBL" id="SMAD01000020">
    <property type="protein sequence ID" value="TCS84635.1"/>
    <property type="molecule type" value="Genomic_DNA"/>
</dbReference>
<organism evidence="2 3">
    <name type="scientific">Anseongella ginsenosidimutans</name>
    <dbReference type="NCBI Taxonomy" id="496056"/>
    <lineage>
        <taxon>Bacteria</taxon>
        <taxon>Pseudomonadati</taxon>
        <taxon>Bacteroidota</taxon>
        <taxon>Sphingobacteriia</taxon>
        <taxon>Sphingobacteriales</taxon>
        <taxon>Sphingobacteriaceae</taxon>
        <taxon>Anseongella</taxon>
    </lineage>
</organism>
<dbReference type="InterPro" id="IPR012669">
    <property type="entry name" value="Pectate_lyase"/>
</dbReference>
<feature type="signal peptide" evidence="1">
    <location>
        <begin position="1"/>
        <end position="23"/>
    </location>
</feature>
<accession>A0A4V2UT83</accession>
<proteinExistence type="predicted"/>
<dbReference type="GO" id="GO:0016829">
    <property type="term" value="F:lyase activity"/>
    <property type="evidence" value="ECO:0007669"/>
    <property type="project" value="UniProtKB-KW"/>
</dbReference>
<evidence type="ECO:0000313" key="2">
    <source>
        <dbReference type="EMBL" id="TCS84635.1"/>
    </source>
</evidence>
<dbReference type="SUPFAM" id="SSF81853">
    <property type="entry name" value="Family 10 polysaccharide lyase"/>
    <property type="match status" value="1"/>
</dbReference>
<dbReference type="Gene3D" id="1.50.10.20">
    <property type="match status" value="1"/>
</dbReference>
<sequence length="374" mass="42252">MNAAAKIFNLVLLIAAGATTASAQNATEIRPGGYLEMSWKQVAAKMPSKWYSTEEAKLAAENVLLAQKDIGGWAKNKDYHKLSKTEADELIKQKSEIGATFDNGATIRELKFLALMYSHVKDERYKKAVARGLDYIFLAQYDNGGWPQFYPVRPGTPYSGHITYNDDSMVNIMSFLRDVYSDHEGFASLKLPEKLKQKAKISFNKGIECILNTQIIVNGKPTVWCAQHDKETMVPANARSYELASFSGSESVDIALLLMSIERPSDRIIKAVDGAVDWFTAHQIEDTRLKETDKNGKEDLVVIHVRNAPPLWARFYDLETGEPFFCDRDGIKRESLAEIGYERRNGYSWYTDAPQKLLKKYPVWKAQQSSPKDL</sequence>
<dbReference type="Proteomes" id="UP000295807">
    <property type="component" value="Unassembled WGS sequence"/>
</dbReference>
<feature type="chain" id="PRO_5020769185" evidence="1">
    <location>
        <begin position="24"/>
        <end position="374"/>
    </location>
</feature>
<evidence type="ECO:0000256" key="1">
    <source>
        <dbReference type="SAM" id="SignalP"/>
    </source>
</evidence>
<evidence type="ECO:0000313" key="3">
    <source>
        <dbReference type="Proteomes" id="UP000295807"/>
    </source>
</evidence>